<dbReference type="InterPro" id="IPR001138">
    <property type="entry name" value="Zn2Cys6_DnaBD"/>
</dbReference>
<dbReference type="InterPro" id="IPR036864">
    <property type="entry name" value="Zn2-C6_fun-type_DNA-bd_sf"/>
</dbReference>
<dbReference type="PANTHER" id="PTHR31668:SF30">
    <property type="entry name" value="ZN(II)2CYS6 TRANSCRIPTION FACTOR (EUROFUNG)"/>
    <property type="match status" value="1"/>
</dbReference>
<dbReference type="Proteomes" id="UP000014071">
    <property type="component" value="Unassembled WGS sequence"/>
</dbReference>
<dbReference type="Gene3D" id="4.10.240.10">
    <property type="entry name" value="Zn(2)-C6 fungal-type DNA-binding domain"/>
    <property type="match status" value="1"/>
</dbReference>
<dbReference type="eggNOG" id="ENOG502SF1A">
    <property type="taxonomic scope" value="Eukaryota"/>
</dbReference>
<evidence type="ECO:0000313" key="4">
    <source>
        <dbReference type="EMBL" id="GAC93619.1"/>
    </source>
</evidence>
<evidence type="ECO:0000256" key="2">
    <source>
        <dbReference type="SAM" id="MobiDB-lite"/>
    </source>
</evidence>
<feature type="region of interest" description="Disordered" evidence="2">
    <location>
        <begin position="112"/>
        <end position="141"/>
    </location>
</feature>
<accession>R9NY65</accession>
<keyword evidence="5" id="KW-1185">Reference proteome</keyword>
<name>R9NY65_PSEHS</name>
<evidence type="ECO:0000256" key="1">
    <source>
        <dbReference type="ARBA" id="ARBA00023242"/>
    </source>
</evidence>
<dbReference type="PANTHER" id="PTHR31668">
    <property type="entry name" value="GLUCOSE TRANSPORT TRANSCRIPTION REGULATOR RGT1-RELATED-RELATED"/>
    <property type="match status" value="1"/>
</dbReference>
<dbReference type="PROSITE" id="PS50048">
    <property type="entry name" value="ZN2_CY6_FUNGAL_2"/>
    <property type="match status" value="1"/>
</dbReference>
<dbReference type="GeneID" id="24106485"/>
<dbReference type="OrthoDB" id="5818554at2759"/>
<feature type="compositionally biased region" description="Polar residues" evidence="2">
    <location>
        <begin position="116"/>
        <end position="133"/>
    </location>
</feature>
<feature type="domain" description="Zn(2)-C6 fungal-type" evidence="3">
    <location>
        <begin position="60"/>
        <end position="103"/>
    </location>
</feature>
<feature type="compositionally biased region" description="Polar residues" evidence="2">
    <location>
        <begin position="859"/>
        <end position="870"/>
    </location>
</feature>
<feature type="region of interest" description="Disordered" evidence="2">
    <location>
        <begin position="156"/>
        <end position="252"/>
    </location>
</feature>
<dbReference type="EMBL" id="DF238777">
    <property type="protein sequence ID" value="GAC93619.1"/>
    <property type="molecule type" value="Genomic_DNA"/>
</dbReference>
<reference evidence="5" key="1">
    <citation type="journal article" date="2013" name="Genome Announc.">
        <title>Draft genome sequence of the basidiomycetous yeast-like fungus Pseudozyma hubeiensis SY62, which produces an abundant amount of the biosurfactant mannosylerythritol lipids.</title>
        <authorList>
            <person name="Konishi M."/>
            <person name="Hatada Y."/>
            <person name="Horiuchi J."/>
        </authorList>
    </citation>
    <scope>NUCLEOTIDE SEQUENCE [LARGE SCALE GENOMIC DNA]</scope>
    <source>
        <strain evidence="5">SY62</strain>
    </source>
</reference>
<dbReference type="GO" id="GO:0008270">
    <property type="term" value="F:zinc ion binding"/>
    <property type="evidence" value="ECO:0007669"/>
    <property type="project" value="InterPro"/>
</dbReference>
<dbReference type="CDD" id="cd00067">
    <property type="entry name" value="GAL4"/>
    <property type="match status" value="1"/>
</dbReference>
<evidence type="ECO:0000259" key="3">
    <source>
        <dbReference type="PROSITE" id="PS50048"/>
    </source>
</evidence>
<feature type="compositionally biased region" description="Basic and acidic residues" evidence="2">
    <location>
        <begin position="172"/>
        <end position="187"/>
    </location>
</feature>
<gene>
    <name evidence="4" type="ORF">PHSY_001184</name>
</gene>
<dbReference type="STRING" id="1305764.R9NY65"/>
<dbReference type="HOGENOM" id="CLU_007741_0_0_1"/>
<evidence type="ECO:0000313" key="5">
    <source>
        <dbReference type="Proteomes" id="UP000014071"/>
    </source>
</evidence>
<keyword evidence="1" id="KW-0539">Nucleus</keyword>
<dbReference type="GO" id="GO:0000981">
    <property type="term" value="F:DNA-binding transcription factor activity, RNA polymerase II-specific"/>
    <property type="evidence" value="ECO:0007669"/>
    <property type="project" value="InterPro"/>
</dbReference>
<feature type="compositionally biased region" description="Polar residues" evidence="2">
    <location>
        <begin position="802"/>
        <end position="814"/>
    </location>
</feature>
<protein>
    <submittedName>
        <fullName evidence="4">Potential fungal zinc cluster transcription factor</fullName>
    </submittedName>
</protein>
<feature type="region of interest" description="Disordered" evidence="2">
    <location>
        <begin position="802"/>
        <end position="870"/>
    </location>
</feature>
<dbReference type="InterPro" id="IPR050797">
    <property type="entry name" value="Carb_Metab_Trans_Reg"/>
</dbReference>
<feature type="compositionally biased region" description="Polar residues" evidence="2">
    <location>
        <begin position="22"/>
        <end position="32"/>
    </location>
</feature>
<dbReference type="SMART" id="SM00066">
    <property type="entry name" value="GAL4"/>
    <property type="match status" value="1"/>
</dbReference>
<feature type="compositionally biased region" description="Polar residues" evidence="2">
    <location>
        <begin position="159"/>
        <end position="171"/>
    </location>
</feature>
<dbReference type="RefSeq" id="XP_012187206.1">
    <property type="nucleotide sequence ID" value="XM_012331816.1"/>
</dbReference>
<organism evidence="4 5">
    <name type="scientific">Pseudozyma hubeiensis (strain SY62)</name>
    <name type="common">Yeast</name>
    <dbReference type="NCBI Taxonomy" id="1305764"/>
    <lineage>
        <taxon>Eukaryota</taxon>
        <taxon>Fungi</taxon>
        <taxon>Dikarya</taxon>
        <taxon>Basidiomycota</taxon>
        <taxon>Ustilaginomycotina</taxon>
        <taxon>Ustilaginomycetes</taxon>
        <taxon>Ustilaginales</taxon>
        <taxon>Ustilaginaceae</taxon>
        <taxon>Pseudozyma</taxon>
    </lineage>
</organism>
<dbReference type="SUPFAM" id="SSF57701">
    <property type="entry name" value="Zn2/Cys6 DNA-binding domain"/>
    <property type="match status" value="1"/>
</dbReference>
<feature type="compositionally biased region" description="Low complexity" evidence="2">
    <location>
        <begin position="220"/>
        <end position="232"/>
    </location>
</feature>
<feature type="compositionally biased region" description="Basic and acidic residues" evidence="2">
    <location>
        <begin position="195"/>
        <end position="207"/>
    </location>
</feature>
<dbReference type="AlphaFoldDB" id="R9NY65"/>
<feature type="region of interest" description="Disordered" evidence="2">
    <location>
        <begin position="22"/>
        <end position="50"/>
    </location>
</feature>
<proteinExistence type="predicted"/>
<sequence>MQAAVRSIRIVRVSLQAISASTSDSSLGTRNGSVGAPDRQQQRSPVAAQAVKRRRYARRSCLTCRSKKTRCELPDEAVASSHDPLPAYKACHRCRALDIPCVVWDGDRKRKPRFDSINSSSNPSRNYLPSLSQRAAPAPVHSRGVYAAHPAYAVDTVPPDTTTSHSSQHTAFQHDVDEKSHLAHDWRSASTSSDSPRRNDLYERPRYPPEAGSRNRPPYSAQSAPKTAAASAVEPSPRRIGTRIDNATTTSTTADGHYDAALYLDPRSSDGVQTKVLGSEIHILNSRFMHSPLVTLNRFITKIPSFSLLLRPEMDRSFDGPLSSLLTHENMRELNSHLPRLRMWHPHISDLESLRTAFHDRPKPSTSLLLATVCLVAAKIAGNRQLAKNFAVHVDRVGLQVLISSPKEFHAAQAFELLLAHGPSLIGASVDPSGAESNNSAVFGESLHSSATATAEAIGLDLVMSQALQDGLGAANQDHSPELMDKIRGLLSRFSLWCSLSIWRAKFVLLNSFVRPCDFSRLRRDAEFAISLVDKLAQRDHNQTKPSKDEILFRAGVLALAYRAIQVADFHVRLSQLDTLWNSRPLFTDAEVRREITSRVDQHLEFLADFKRTKRHRLWTMANLAELKFLDRWVDLEFQSDWVFLFQLYMRMGLPVNQGIATVLELSDSIGRDANLYHFLFGTGQRSYLDDEAVLAGFAGALRFEGETLEQTGLPLLLTCGYILHICICIMEGVSFVQYSLHDTAMREDVFALVLSRLAERLCSSMHPEVESLEKLVSSMLVQMARRLEELEYYKITRNPLMPNTSSMTSSRNSGAGVPSDARRPKDPSSGPISNPTRQEHQAHLSQSGPAHEAAEPSGASQTAPDSGQVRSLRQGTALLMNALPSQIAADVPITLSGGNDADNVAAASFGTNRDALLPTSDTWSSDNMARIMDQILSWDIMPDMAFANNGNPAC</sequence>